<evidence type="ECO:0000313" key="2">
    <source>
        <dbReference type="Proteomes" id="UP000594260"/>
    </source>
</evidence>
<sequence length="131" mass="15092">MYRYFLQACMNRKKRVKFFLSNICLLRRISVRRTIDFIVDLDASPIAKLGLVYCGYPPSRGWRQDGWTRVDPPELRRINGGKAANFLRKAPKQRWSSKKVALLPAPQRTPPIDMRVELCALAGIKMIATID</sequence>
<proteinExistence type="predicted"/>
<dbReference type="InParanoid" id="A0A7M7MEF6"/>
<keyword evidence="2" id="KW-1185">Reference proteome</keyword>
<reference evidence="1" key="1">
    <citation type="submission" date="2021-01" db="UniProtKB">
        <authorList>
            <consortium name="EnsemblMetazoa"/>
        </authorList>
    </citation>
    <scope>IDENTIFICATION</scope>
</reference>
<dbReference type="KEGG" id="vde:111254122"/>
<dbReference type="RefSeq" id="XP_022670391.1">
    <property type="nucleotide sequence ID" value="XM_022814656.1"/>
</dbReference>
<dbReference type="GeneID" id="111254122"/>
<accession>A0A7M7MEF6</accession>
<protein>
    <submittedName>
        <fullName evidence="1">Uncharacterized protein</fullName>
    </submittedName>
</protein>
<name>A0A7M7MEF6_VARDE</name>
<dbReference type="AlphaFoldDB" id="A0A7M7MEF6"/>
<evidence type="ECO:0000313" key="1">
    <source>
        <dbReference type="EnsemblMetazoa" id="XP_022670391"/>
    </source>
</evidence>
<dbReference type="EnsemblMetazoa" id="XM_022814656">
    <property type="protein sequence ID" value="XP_022670391"/>
    <property type="gene ID" value="LOC111254122"/>
</dbReference>
<dbReference type="Proteomes" id="UP000594260">
    <property type="component" value="Unplaced"/>
</dbReference>
<organism evidence="1 2">
    <name type="scientific">Varroa destructor</name>
    <name type="common">Honeybee mite</name>
    <dbReference type="NCBI Taxonomy" id="109461"/>
    <lineage>
        <taxon>Eukaryota</taxon>
        <taxon>Metazoa</taxon>
        <taxon>Ecdysozoa</taxon>
        <taxon>Arthropoda</taxon>
        <taxon>Chelicerata</taxon>
        <taxon>Arachnida</taxon>
        <taxon>Acari</taxon>
        <taxon>Parasitiformes</taxon>
        <taxon>Mesostigmata</taxon>
        <taxon>Gamasina</taxon>
        <taxon>Dermanyssoidea</taxon>
        <taxon>Varroidae</taxon>
        <taxon>Varroa</taxon>
    </lineage>
</organism>